<evidence type="ECO:0000313" key="1">
    <source>
        <dbReference type="EMBL" id="KNA89537.1"/>
    </source>
</evidence>
<reference evidence="1 2" key="1">
    <citation type="submission" date="2015-05" db="EMBL/GenBank/DDBJ databases">
        <title>Draft genome sequence of the bacterium Gordonia jacobaea a new member of the Gordonia genus.</title>
        <authorList>
            <person name="Jimenez-Galisteo G."/>
            <person name="Dominguez A."/>
            <person name="Munoz E."/>
            <person name="Vinas M."/>
        </authorList>
    </citation>
    <scope>NUCLEOTIDE SEQUENCE [LARGE SCALE GENOMIC DNA]</scope>
    <source>
        <strain evidence="2">mv1</strain>
    </source>
</reference>
<dbReference type="Proteomes" id="UP000037247">
    <property type="component" value="Unassembled WGS sequence"/>
</dbReference>
<gene>
    <name evidence="1" type="ORF">ABW18_20380</name>
</gene>
<keyword evidence="2" id="KW-1185">Reference proteome</keyword>
<accession>A0ABR5I772</accession>
<sequence length="97" mass="10183">MRTVHCATSYQQNALTSGNATQRRKPSVIGSSGFEVAGVHDEATVCTPTLIRLGSTLRGRSAKTKGEQVGVAYAAQLYGSAPSSHYNKLGPDAGCER</sequence>
<evidence type="ECO:0000313" key="2">
    <source>
        <dbReference type="Proteomes" id="UP000037247"/>
    </source>
</evidence>
<proteinExistence type="predicted"/>
<organism evidence="1 2">
    <name type="scientific">Gordonia jacobaea</name>
    <dbReference type="NCBI Taxonomy" id="122202"/>
    <lineage>
        <taxon>Bacteria</taxon>
        <taxon>Bacillati</taxon>
        <taxon>Actinomycetota</taxon>
        <taxon>Actinomycetes</taxon>
        <taxon>Mycobacteriales</taxon>
        <taxon>Gordoniaceae</taxon>
        <taxon>Gordonia</taxon>
    </lineage>
</organism>
<protein>
    <submittedName>
        <fullName evidence="1">Uncharacterized protein</fullName>
    </submittedName>
</protein>
<name>A0ABR5I772_9ACTN</name>
<dbReference type="EMBL" id="LDTZ01000024">
    <property type="protein sequence ID" value="KNA89537.1"/>
    <property type="molecule type" value="Genomic_DNA"/>
</dbReference>
<comment type="caution">
    <text evidence="1">The sequence shown here is derived from an EMBL/GenBank/DDBJ whole genome shotgun (WGS) entry which is preliminary data.</text>
</comment>